<comment type="caution">
    <text evidence="3">The sequence shown here is derived from an EMBL/GenBank/DDBJ whole genome shotgun (WGS) entry which is preliminary data.</text>
</comment>
<dbReference type="PROSITE" id="PS50005">
    <property type="entry name" value="TPR"/>
    <property type="match status" value="1"/>
</dbReference>
<dbReference type="Proteomes" id="UP000230154">
    <property type="component" value="Unassembled WGS sequence"/>
</dbReference>
<dbReference type="InterPro" id="IPR011990">
    <property type="entry name" value="TPR-like_helical_dom_sf"/>
</dbReference>
<keyword evidence="2" id="KW-0472">Membrane</keyword>
<dbReference type="EMBL" id="PFCB01000028">
    <property type="protein sequence ID" value="PIR74196.1"/>
    <property type="molecule type" value="Genomic_DNA"/>
</dbReference>
<feature type="transmembrane region" description="Helical" evidence="2">
    <location>
        <begin position="6"/>
        <end position="24"/>
    </location>
</feature>
<evidence type="ECO:0000313" key="4">
    <source>
        <dbReference type="Proteomes" id="UP000230154"/>
    </source>
</evidence>
<organism evidence="3 4">
    <name type="scientific">Candidatus Magasanikbacteria bacterium CG10_big_fil_rev_8_21_14_0_10_47_10</name>
    <dbReference type="NCBI Taxonomy" id="1974652"/>
    <lineage>
        <taxon>Bacteria</taxon>
        <taxon>Candidatus Magasanikiibacteriota</taxon>
    </lineage>
</organism>
<dbReference type="Gene3D" id="1.25.40.10">
    <property type="entry name" value="Tetratricopeptide repeat domain"/>
    <property type="match status" value="1"/>
</dbReference>
<keyword evidence="2" id="KW-1133">Transmembrane helix</keyword>
<evidence type="ECO:0000256" key="1">
    <source>
        <dbReference type="PROSITE-ProRule" id="PRU00339"/>
    </source>
</evidence>
<dbReference type="InterPro" id="IPR019734">
    <property type="entry name" value="TPR_rpt"/>
</dbReference>
<gene>
    <name evidence="3" type="ORF">COU35_04010</name>
</gene>
<dbReference type="SUPFAM" id="SSF48452">
    <property type="entry name" value="TPR-like"/>
    <property type="match status" value="1"/>
</dbReference>
<dbReference type="AlphaFoldDB" id="A0A2H0TRP2"/>
<sequence>MKQKLIAFVVAFGVLLVGLFLWRYPWAQKGSGTGIDWSNEASVFDVSAPADLDPINAETFGEKVTAAKELYRKEPDDSWTYVVVADVYDYVQDYDKTILALQHALELNPTEETAILNLAVIYEKYAPDYVLAEQYYRTFLELNDSRADAYTRFARFLYQKKKDFSAAESILLAGREKTGDSSDILVEMIAMYKKQENEEKRLAVMKELLELFPDNEVFEFQYGDLVR</sequence>
<accession>A0A2H0TRP2</accession>
<keyword evidence="1" id="KW-0802">TPR repeat</keyword>
<feature type="repeat" description="TPR" evidence="1">
    <location>
        <begin position="78"/>
        <end position="111"/>
    </location>
</feature>
<evidence type="ECO:0000313" key="3">
    <source>
        <dbReference type="EMBL" id="PIR74196.1"/>
    </source>
</evidence>
<name>A0A2H0TRP2_9BACT</name>
<reference evidence="4" key="1">
    <citation type="submission" date="2017-09" db="EMBL/GenBank/DDBJ databases">
        <title>Depth-based differentiation of microbial function through sediment-hosted aquifers and enrichment of novel symbionts in the deep terrestrial subsurface.</title>
        <authorList>
            <person name="Probst A.J."/>
            <person name="Ladd B."/>
            <person name="Jarett J.K."/>
            <person name="Geller-Mcgrath D.E."/>
            <person name="Sieber C.M.K."/>
            <person name="Emerson J.B."/>
            <person name="Anantharaman K."/>
            <person name="Thomas B.C."/>
            <person name="Malmstrom R."/>
            <person name="Stieglmeier M."/>
            <person name="Klingl A."/>
            <person name="Woyke T."/>
            <person name="Ryan C.M."/>
            <person name="Banfield J.F."/>
        </authorList>
    </citation>
    <scope>NUCLEOTIDE SEQUENCE [LARGE SCALE GENOMIC DNA]</scope>
</reference>
<evidence type="ECO:0000256" key="2">
    <source>
        <dbReference type="SAM" id="Phobius"/>
    </source>
</evidence>
<keyword evidence="2" id="KW-0812">Transmembrane</keyword>
<proteinExistence type="predicted"/>
<protein>
    <submittedName>
        <fullName evidence="3">Uncharacterized protein</fullName>
    </submittedName>
</protein>